<dbReference type="OrthoDB" id="448455at2759"/>
<organism evidence="4 5">
    <name type="scientific">Athelia psychrophila</name>
    <dbReference type="NCBI Taxonomy" id="1759441"/>
    <lineage>
        <taxon>Eukaryota</taxon>
        <taxon>Fungi</taxon>
        <taxon>Dikarya</taxon>
        <taxon>Basidiomycota</taxon>
        <taxon>Agaricomycotina</taxon>
        <taxon>Agaricomycetes</taxon>
        <taxon>Agaricomycetidae</taxon>
        <taxon>Atheliales</taxon>
        <taxon>Atheliaceae</taxon>
        <taxon>Athelia</taxon>
    </lineage>
</organism>
<name>A0A165ZZV0_9AGAM</name>
<evidence type="ECO:0000313" key="5">
    <source>
        <dbReference type="Proteomes" id="UP000076532"/>
    </source>
</evidence>
<protein>
    <recommendedName>
        <fullName evidence="3">Nephrocystin 3-like N-terminal domain-containing protein</fullName>
    </recommendedName>
</protein>
<dbReference type="PANTHER" id="PTHR10039:SF16">
    <property type="entry name" value="GPI INOSITOL-DEACYLASE"/>
    <property type="match status" value="1"/>
</dbReference>
<accession>A0A165ZZV0</accession>
<dbReference type="EMBL" id="KV417668">
    <property type="protein sequence ID" value="KZP11102.1"/>
    <property type="molecule type" value="Genomic_DNA"/>
</dbReference>
<feature type="domain" description="Nephrocystin 3-like N-terminal" evidence="3">
    <location>
        <begin position="99"/>
        <end position="146"/>
    </location>
</feature>
<keyword evidence="5" id="KW-1185">Reference proteome</keyword>
<evidence type="ECO:0000259" key="3">
    <source>
        <dbReference type="Pfam" id="PF24883"/>
    </source>
</evidence>
<dbReference type="AlphaFoldDB" id="A0A165ZZV0"/>
<feature type="region of interest" description="Disordered" evidence="2">
    <location>
        <begin position="1"/>
        <end position="65"/>
    </location>
</feature>
<dbReference type="SUPFAM" id="SSF52540">
    <property type="entry name" value="P-loop containing nucleoside triphosphate hydrolases"/>
    <property type="match status" value="1"/>
</dbReference>
<evidence type="ECO:0000313" key="4">
    <source>
        <dbReference type="EMBL" id="KZP11102.1"/>
    </source>
</evidence>
<dbReference type="Pfam" id="PF24883">
    <property type="entry name" value="NPHP3_N"/>
    <property type="match status" value="1"/>
</dbReference>
<dbReference type="Gene3D" id="3.40.50.300">
    <property type="entry name" value="P-loop containing nucleotide triphosphate hydrolases"/>
    <property type="match status" value="1"/>
</dbReference>
<proteinExistence type="predicted"/>
<sequence length="158" mass="17548">MLDGNSSLGSDPPESDSDAHIDDDLDQQSRLPVKRRSELYGDATLNPKRRRRQSATFNTDGASVAAGQESTDRAIVHSWLSSLDVSQNYNAARRRHQLGTGSWFIDGKQFVDWKADPEAILCIYGKPGSGKTILCSYIIEHVKDMCKYQIVATECQAQ</sequence>
<keyword evidence="1" id="KW-0677">Repeat</keyword>
<dbReference type="STRING" id="436010.A0A165ZZV0"/>
<dbReference type="InterPro" id="IPR027417">
    <property type="entry name" value="P-loop_NTPase"/>
</dbReference>
<evidence type="ECO:0000256" key="1">
    <source>
        <dbReference type="ARBA" id="ARBA00022737"/>
    </source>
</evidence>
<gene>
    <name evidence="4" type="ORF">FIBSPDRAFT_191646</name>
</gene>
<reference evidence="4 5" key="1">
    <citation type="journal article" date="2016" name="Mol. Biol. Evol.">
        <title>Comparative Genomics of Early-Diverging Mushroom-Forming Fungi Provides Insights into the Origins of Lignocellulose Decay Capabilities.</title>
        <authorList>
            <person name="Nagy L.G."/>
            <person name="Riley R."/>
            <person name="Tritt A."/>
            <person name="Adam C."/>
            <person name="Daum C."/>
            <person name="Floudas D."/>
            <person name="Sun H."/>
            <person name="Yadav J.S."/>
            <person name="Pangilinan J."/>
            <person name="Larsson K.H."/>
            <person name="Matsuura K."/>
            <person name="Barry K."/>
            <person name="Labutti K."/>
            <person name="Kuo R."/>
            <person name="Ohm R.A."/>
            <person name="Bhattacharya S.S."/>
            <person name="Shirouzu T."/>
            <person name="Yoshinaga Y."/>
            <person name="Martin F.M."/>
            <person name="Grigoriev I.V."/>
            <person name="Hibbett D.S."/>
        </authorList>
    </citation>
    <scope>NUCLEOTIDE SEQUENCE [LARGE SCALE GENOMIC DNA]</scope>
    <source>
        <strain evidence="4 5">CBS 109695</strain>
    </source>
</reference>
<dbReference type="Proteomes" id="UP000076532">
    <property type="component" value="Unassembled WGS sequence"/>
</dbReference>
<evidence type="ECO:0000256" key="2">
    <source>
        <dbReference type="SAM" id="MobiDB-lite"/>
    </source>
</evidence>
<dbReference type="PANTHER" id="PTHR10039">
    <property type="entry name" value="AMELOGENIN"/>
    <property type="match status" value="1"/>
</dbReference>
<dbReference type="InterPro" id="IPR056884">
    <property type="entry name" value="NPHP3-like_N"/>
</dbReference>